<dbReference type="RefSeq" id="XP_001792638.1">
    <property type="nucleotide sequence ID" value="XM_001792586.1"/>
</dbReference>
<dbReference type="Gene3D" id="3.40.640.10">
    <property type="entry name" value="Type I PLP-dependent aspartate aminotransferase-like (Major domain)"/>
    <property type="match status" value="1"/>
</dbReference>
<reference evidence="5" key="1">
    <citation type="journal article" date="2021" name="BMC Genomics">
        <title>Chromosome-level genome assembly and manually-curated proteome of model necrotroph Parastagonospora nodorum Sn15 reveals a genome-wide trove of candidate effector homologs, and redundancy of virulence-related functions within an accessory chromosome.</title>
        <authorList>
            <person name="Bertazzoni S."/>
            <person name="Jones D.A.B."/>
            <person name="Phan H.T."/>
            <person name="Tan K.-C."/>
            <person name="Hane J.K."/>
        </authorList>
    </citation>
    <scope>NUCLEOTIDE SEQUENCE [LARGE SCALE GENOMIC DNA]</scope>
    <source>
        <strain evidence="5">SN15 / ATCC MYA-4574 / FGSC 10173)</strain>
    </source>
</reference>
<dbReference type="SUPFAM" id="SSF53383">
    <property type="entry name" value="PLP-dependent transferases"/>
    <property type="match status" value="1"/>
</dbReference>
<dbReference type="VEuPathDB" id="FungiDB:JI435_020200"/>
<dbReference type="PANTHER" id="PTHR43094">
    <property type="entry name" value="AMINOTRANSFERASE"/>
    <property type="match status" value="1"/>
</dbReference>
<sequence length="496" mass="54211">MAPGALFDEISQNALAGVYSDTTVPAINITKQGSWDAILHRNARTTPLTLRSASGNWLEVSDGNKSWAVFDGSGGASVTCIGHKDYRVMKAEWDHFDSTGLTYAPSGSFRTEISEEFAALLIRTTNNMMAKVVFYGSGSEANEAAKKAAIQYHTREKLKPELGRTMFIARERSYHGATLGALGSSGHKSRREIFEPNLPKDTTFISACNPYRDMRQGMTNEEYVQELAQELEDRILEIGADKVAGFIAEPVVGAALGCAPAVPGYLIAMKSVCVKYGVLLILDEVMCGLGRTGYHHAWQEENVVPDIQMVGKGLAGGYAMISAVLFGHDIVNAFRYGPGNGAFAHGHTFQNFPRACAAGLKVQQIIEDGNLIGNVRKMGALLRNKLEQGLKYHPFVGDIRGQGLFLGIEFVMDKETKEPFNSLLNIAWRLHETGLTEDYGIYVYPGSGTVDGVKGDHIIISPAYHVTSKEVDTIATRVVKLIEGFFDKYDQPSPRL</sequence>
<dbReference type="InterPro" id="IPR015424">
    <property type="entry name" value="PyrdxlP-dep_Trfase"/>
</dbReference>
<dbReference type="AlphaFoldDB" id="A0A7U2ERS8"/>
<comment type="similarity">
    <text evidence="1 3">Belongs to the class-III pyridoxal-phosphate-dependent aminotransferase family.</text>
</comment>
<proteinExistence type="inferred from homology"/>
<dbReference type="GO" id="GO:0030170">
    <property type="term" value="F:pyridoxal phosphate binding"/>
    <property type="evidence" value="ECO:0007669"/>
    <property type="project" value="InterPro"/>
</dbReference>
<evidence type="ECO:0000256" key="2">
    <source>
        <dbReference type="ARBA" id="ARBA00022898"/>
    </source>
</evidence>
<dbReference type="OrthoDB" id="5419315at2759"/>
<organism evidence="4 5">
    <name type="scientific">Phaeosphaeria nodorum (strain SN15 / ATCC MYA-4574 / FGSC 10173)</name>
    <name type="common">Glume blotch fungus</name>
    <name type="synonym">Parastagonospora nodorum</name>
    <dbReference type="NCBI Taxonomy" id="321614"/>
    <lineage>
        <taxon>Eukaryota</taxon>
        <taxon>Fungi</taxon>
        <taxon>Dikarya</taxon>
        <taxon>Ascomycota</taxon>
        <taxon>Pezizomycotina</taxon>
        <taxon>Dothideomycetes</taxon>
        <taxon>Pleosporomycetidae</taxon>
        <taxon>Pleosporales</taxon>
        <taxon>Pleosporineae</taxon>
        <taxon>Phaeosphaeriaceae</taxon>
        <taxon>Parastagonospora</taxon>
    </lineage>
</organism>
<dbReference type="InterPro" id="IPR015421">
    <property type="entry name" value="PyrdxlP-dep_Trfase_major"/>
</dbReference>
<dbReference type="Pfam" id="PF00202">
    <property type="entry name" value="Aminotran_3"/>
    <property type="match status" value="1"/>
</dbReference>
<protein>
    <recommendedName>
        <fullName evidence="6">Aminotransferase</fullName>
    </recommendedName>
</protein>
<dbReference type="CDD" id="cd00610">
    <property type="entry name" value="OAT_like"/>
    <property type="match status" value="1"/>
</dbReference>
<evidence type="ECO:0000256" key="1">
    <source>
        <dbReference type="ARBA" id="ARBA00008954"/>
    </source>
</evidence>
<dbReference type="InterPro" id="IPR005814">
    <property type="entry name" value="Aminotrans_3"/>
</dbReference>
<keyword evidence="2 3" id="KW-0663">Pyridoxal phosphate</keyword>
<dbReference type="KEGG" id="pno:SNOG_02020"/>
<dbReference type="Proteomes" id="UP000663193">
    <property type="component" value="Chromosome 2"/>
</dbReference>
<evidence type="ECO:0000313" key="5">
    <source>
        <dbReference type="Proteomes" id="UP000663193"/>
    </source>
</evidence>
<dbReference type="PANTHER" id="PTHR43094:SF1">
    <property type="entry name" value="AMINOTRANSFERASE CLASS-III"/>
    <property type="match status" value="1"/>
</dbReference>
<evidence type="ECO:0000313" key="4">
    <source>
        <dbReference type="EMBL" id="QRC91824.1"/>
    </source>
</evidence>
<gene>
    <name evidence="4" type="ORF">JI435_020200</name>
</gene>
<evidence type="ECO:0000256" key="3">
    <source>
        <dbReference type="RuleBase" id="RU003560"/>
    </source>
</evidence>
<dbReference type="InterPro" id="IPR015422">
    <property type="entry name" value="PyrdxlP-dep_Trfase_small"/>
</dbReference>
<dbReference type="GO" id="GO:0008483">
    <property type="term" value="F:transaminase activity"/>
    <property type="evidence" value="ECO:0007669"/>
    <property type="project" value="InterPro"/>
</dbReference>
<evidence type="ECO:0008006" key="6">
    <source>
        <dbReference type="Google" id="ProtNLM"/>
    </source>
</evidence>
<dbReference type="Gene3D" id="3.90.1150.10">
    <property type="entry name" value="Aspartate Aminotransferase, domain 1"/>
    <property type="match status" value="1"/>
</dbReference>
<name>A0A7U2ERS8_PHANO</name>
<accession>A0A7U2ERS8</accession>
<keyword evidence="5" id="KW-1185">Reference proteome</keyword>
<dbReference type="EMBL" id="CP069024">
    <property type="protein sequence ID" value="QRC91824.1"/>
    <property type="molecule type" value="Genomic_DNA"/>
</dbReference>